<protein>
    <submittedName>
        <fullName evidence="2">Uncharacterized protein</fullName>
    </submittedName>
</protein>
<feature type="compositionally biased region" description="Basic and acidic residues" evidence="1">
    <location>
        <begin position="110"/>
        <end position="151"/>
    </location>
</feature>
<feature type="region of interest" description="Disordered" evidence="1">
    <location>
        <begin position="90"/>
        <end position="175"/>
    </location>
</feature>
<sequence length="175" mass="19664">MESWFFCLSTAVKVGYAGTGAARVVYGSERGMCGMNSNECSEMRSLRSTGGVSLKDIFRKRDVRVIWVERKLVNRTQKLKWNRVEHVARLQNHRRTKKSRQGETHQASTAREDLTRAGKMTSKDNGSKLATELKPKLSGERTAAENEDGNRRGGGCLKSRTSERADADVKAAERW</sequence>
<name>A0A4C1YH57_EUMVA</name>
<comment type="caution">
    <text evidence="2">The sequence shown here is derived from an EMBL/GenBank/DDBJ whole genome shotgun (WGS) entry which is preliminary data.</text>
</comment>
<proteinExistence type="predicted"/>
<dbReference type="Proteomes" id="UP000299102">
    <property type="component" value="Unassembled WGS sequence"/>
</dbReference>
<reference evidence="2 3" key="1">
    <citation type="journal article" date="2019" name="Commun. Biol.">
        <title>The bagworm genome reveals a unique fibroin gene that provides high tensile strength.</title>
        <authorList>
            <person name="Kono N."/>
            <person name="Nakamura H."/>
            <person name="Ohtoshi R."/>
            <person name="Tomita M."/>
            <person name="Numata K."/>
            <person name="Arakawa K."/>
        </authorList>
    </citation>
    <scope>NUCLEOTIDE SEQUENCE [LARGE SCALE GENOMIC DNA]</scope>
</reference>
<organism evidence="2 3">
    <name type="scientific">Eumeta variegata</name>
    <name type="common">Bagworm moth</name>
    <name type="synonym">Eumeta japonica</name>
    <dbReference type="NCBI Taxonomy" id="151549"/>
    <lineage>
        <taxon>Eukaryota</taxon>
        <taxon>Metazoa</taxon>
        <taxon>Ecdysozoa</taxon>
        <taxon>Arthropoda</taxon>
        <taxon>Hexapoda</taxon>
        <taxon>Insecta</taxon>
        <taxon>Pterygota</taxon>
        <taxon>Neoptera</taxon>
        <taxon>Endopterygota</taxon>
        <taxon>Lepidoptera</taxon>
        <taxon>Glossata</taxon>
        <taxon>Ditrysia</taxon>
        <taxon>Tineoidea</taxon>
        <taxon>Psychidae</taxon>
        <taxon>Oiketicinae</taxon>
        <taxon>Eumeta</taxon>
    </lineage>
</organism>
<dbReference type="EMBL" id="BGZK01001203">
    <property type="protein sequence ID" value="GBP74324.1"/>
    <property type="molecule type" value="Genomic_DNA"/>
</dbReference>
<feature type="compositionally biased region" description="Basic and acidic residues" evidence="1">
    <location>
        <begin position="160"/>
        <end position="175"/>
    </location>
</feature>
<evidence type="ECO:0000313" key="2">
    <source>
        <dbReference type="EMBL" id="GBP74324.1"/>
    </source>
</evidence>
<gene>
    <name evidence="2" type="ORF">EVAR_40154_1</name>
</gene>
<evidence type="ECO:0000256" key="1">
    <source>
        <dbReference type="SAM" id="MobiDB-lite"/>
    </source>
</evidence>
<keyword evidence="3" id="KW-1185">Reference proteome</keyword>
<evidence type="ECO:0000313" key="3">
    <source>
        <dbReference type="Proteomes" id="UP000299102"/>
    </source>
</evidence>
<accession>A0A4C1YH57</accession>
<dbReference type="AlphaFoldDB" id="A0A4C1YH57"/>